<gene>
    <name evidence="1" type="ORF">HJG60_016859</name>
</gene>
<organism evidence="1 2">
    <name type="scientific">Phyllostomus discolor</name>
    <name type="common">pale spear-nosed bat</name>
    <dbReference type="NCBI Taxonomy" id="89673"/>
    <lineage>
        <taxon>Eukaryota</taxon>
        <taxon>Metazoa</taxon>
        <taxon>Chordata</taxon>
        <taxon>Craniata</taxon>
        <taxon>Vertebrata</taxon>
        <taxon>Euteleostomi</taxon>
        <taxon>Mammalia</taxon>
        <taxon>Eutheria</taxon>
        <taxon>Laurasiatheria</taxon>
        <taxon>Chiroptera</taxon>
        <taxon>Yangochiroptera</taxon>
        <taxon>Phyllostomidae</taxon>
        <taxon>Phyllostominae</taxon>
        <taxon>Phyllostomus</taxon>
    </lineage>
</organism>
<evidence type="ECO:0000313" key="2">
    <source>
        <dbReference type="Proteomes" id="UP000664940"/>
    </source>
</evidence>
<dbReference type="EMBL" id="JABVXQ010000008">
    <property type="protein sequence ID" value="KAF6096847.1"/>
    <property type="molecule type" value="Genomic_DNA"/>
</dbReference>
<protein>
    <submittedName>
        <fullName evidence="1">Strawberry notch-like protein 2</fullName>
    </submittedName>
</protein>
<dbReference type="AlphaFoldDB" id="A0A834E0H1"/>
<comment type="caution">
    <text evidence="1">The sequence shown here is derived from an EMBL/GenBank/DDBJ whole genome shotgun (WGS) entry which is preliminary data.</text>
</comment>
<evidence type="ECO:0000313" key="1">
    <source>
        <dbReference type="EMBL" id="KAF6096847.1"/>
    </source>
</evidence>
<dbReference type="Proteomes" id="UP000664940">
    <property type="component" value="Unassembled WGS sequence"/>
</dbReference>
<reference evidence="1 2" key="1">
    <citation type="journal article" date="2020" name="Nature">
        <title>Six reference-quality genomes reveal evolution of bat adaptations.</title>
        <authorList>
            <person name="Jebb D."/>
            <person name="Huang Z."/>
            <person name="Pippel M."/>
            <person name="Hughes G.M."/>
            <person name="Lavrichenko K."/>
            <person name="Devanna P."/>
            <person name="Winkler S."/>
            <person name="Jermiin L.S."/>
            <person name="Skirmuntt E.C."/>
            <person name="Katzourakis A."/>
            <person name="Burkitt-Gray L."/>
            <person name="Ray D.A."/>
            <person name="Sullivan K.A.M."/>
            <person name="Roscito J.G."/>
            <person name="Kirilenko B.M."/>
            <person name="Davalos L.M."/>
            <person name="Corthals A.P."/>
            <person name="Power M.L."/>
            <person name="Jones G."/>
            <person name="Ransome R.D."/>
            <person name="Dechmann D.K.N."/>
            <person name="Locatelli A.G."/>
            <person name="Puechmaille S.J."/>
            <person name="Fedrigo O."/>
            <person name="Jarvis E.D."/>
            <person name="Hiller M."/>
            <person name="Vernes S.C."/>
            <person name="Myers E.W."/>
            <person name="Teeling E.C."/>
        </authorList>
    </citation>
    <scope>NUCLEOTIDE SEQUENCE [LARGE SCALE GENOMIC DNA]</scope>
    <source>
        <strain evidence="1">Bat1K_MPI-CBG_1</strain>
    </source>
</reference>
<accession>A0A834E0H1</accession>
<sequence>MLAVGPAMDGEFPQHEAPPAGSVLYSTPPLQSPLCGSSVQSAVLHYPWWNTFPPAPYPAFSSESHPFVNSASFLVGQSCADTSYSPSATTPSFLPKSDFPQVALEPWTWELEEPKRKKKCISLSGCVRTQPQRCPHPGPGICGYHFTW</sequence>
<name>A0A834E0H1_9CHIR</name>
<proteinExistence type="predicted"/>